<evidence type="ECO:0000313" key="1">
    <source>
        <dbReference type="EMBL" id="KAL3955818.1"/>
    </source>
</evidence>
<accession>A0ACC4DII5</accession>
<sequence length="172" mass="18492">MFAVHDGTEATKSSDFVHGLESSSLPGIETQIPWKSRHTTRFAVKLPTSSFPVPLLASQLSGSQPLPPATLPEATTPSEILARRQPDPSQARLVGVAAPLVRYLIIHHLPRASTPPQRARDTSTPSCKAAQPRFRPLRRLVVAPRPAPLLVPSPFTSALILALGVPSGWHMG</sequence>
<dbReference type="Proteomes" id="UP001638806">
    <property type="component" value="Unassembled WGS sequence"/>
</dbReference>
<keyword evidence="2" id="KW-1185">Reference proteome</keyword>
<evidence type="ECO:0000313" key="2">
    <source>
        <dbReference type="Proteomes" id="UP001638806"/>
    </source>
</evidence>
<name>A0ACC4DII5_PURLI</name>
<gene>
    <name evidence="1" type="ORF">ACCO45_011381</name>
</gene>
<proteinExistence type="predicted"/>
<dbReference type="EMBL" id="JBGNUJ010000010">
    <property type="protein sequence ID" value="KAL3955818.1"/>
    <property type="molecule type" value="Genomic_DNA"/>
</dbReference>
<comment type="caution">
    <text evidence="1">The sequence shown here is derived from an EMBL/GenBank/DDBJ whole genome shotgun (WGS) entry which is preliminary data.</text>
</comment>
<organism evidence="1 2">
    <name type="scientific">Purpureocillium lilacinum</name>
    <name type="common">Paecilomyces lilacinus</name>
    <dbReference type="NCBI Taxonomy" id="33203"/>
    <lineage>
        <taxon>Eukaryota</taxon>
        <taxon>Fungi</taxon>
        <taxon>Dikarya</taxon>
        <taxon>Ascomycota</taxon>
        <taxon>Pezizomycotina</taxon>
        <taxon>Sordariomycetes</taxon>
        <taxon>Hypocreomycetidae</taxon>
        <taxon>Hypocreales</taxon>
        <taxon>Ophiocordycipitaceae</taxon>
        <taxon>Purpureocillium</taxon>
    </lineage>
</organism>
<protein>
    <submittedName>
        <fullName evidence="1">Uncharacterized protein</fullName>
    </submittedName>
</protein>
<reference evidence="1" key="1">
    <citation type="submission" date="2024-12" db="EMBL/GenBank/DDBJ databases">
        <title>Comparative genomics and development of molecular markers within Purpureocillium lilacinum and among Purpureocillium species.</title>
        <authorList>
            <person name="Yeh Z.-Y."/>
            <person name="Ni N.-T."/>
            <person name="Lo P.-H."/>
            <person name="Mushyakhwo K."/>
            <person name="Lin C.-F."/>
            <person name="Nai Y.-S."/>
        </authorList>
    </citation>
    <scope>NUCLEOTIDE SEQUENCE</scope>
    <source>
        <strain evidence="1">NCHU-NPUST-175</strain>
    </source>
</reference>